<dbReference type="AlphaFoldDB" id="A0A2B4ST29"/>
<organism evidence="3 4">
    <name type="scientific">Stylophora pistillata</name>
    <name type="common">Smooth cauliflower coral</name>
    <dbReference type="NCBI Taxonomy" id="50429"/>
    <lineage>
        <taxon>Eukaryota</taxon>
        <taxon>Metazoa</taxon>
        <taxon>Cnidaria</taxon>
        <taxon>Anthozoa</taxon>
        <taxon>Hexacorallia</taxon>
        <taxon>Scleractinia</taxon>
        <taxon>Astrocoeniina</taxon>
        <taxon>Pocilloporidae</taxon>
        <taxon>Stylophora</taxon>
    </lineage>
</organism>
<name>A0A2B4ST29_STYPI</name>
<sequence length="540" mass="61273">MTLAAAGAFSSLLVPAIPKMSPDMSTGEFLFVLSQAECHHYYSMIDFTNPPPFDPGFIARVKKLADPLVPLDEIHKFIEHYGTHFFTDVTFGAKSAQKHRLSETTYQSLKKSKISVEAQASYSGLFRIGGGFSMDKEQSQAASNFAKSVETTTYTRGSTPPANGDAMTWASSVQQNPVAMPYSLSGIEELFTGQFINNLPPGLDYTAIRLKLSNVSQLYCQPLTIKGTVHSCEASCHLEVQGVSPVYREVKYSTIRNNGSPTFCSLRRQDIGDIDKETRYPRWKSSILKPKLVPFEEGETQQEFRSDPSFDNQQILYRRPRLVRGWYLGKEPLVYRQQSTPFRFSFNTRNNKEATREGGNETKHIHKRATLVYPESMNVAICNLQTRPVKQEKKLPTGTVNMPSAVSKGKSTKVHSNRRLNKNKASTSSILTSEKGTSVHNDKDWKDSDQISRLTKKVHRQNDRPCTAKFREKKQIKGKNLRAPVIEFLSEGHESILRCESENEQDKVVEVYTKKFPDCCMECFTFKESDYDIWSRTNYY</sequence>
<comment type="caution">
    <text evidence="3">The sequence shown here is derived from an EMBL/GenBank/DDBJ whole genome shotgun (WGS) entry which is preliminary data.</text>
</comment>
<feature type="compositionally biased region" description="Basic residues" evidence="1">
    <location>
        <begin position="410"/>
        <end position="422"/>
    </location>
</feature>
<dbReference type="EMBL" id="LSMT01000034">
    <property type="protein sequence ID" value="PFX31545.1"/>
    <property type="molecule type" value="Genomic_DNA"/>
</dbReference>
<evidence type="ECO:0000313" key="3">
    <source>
        <dbReference type="EMBL" id="PFX31545.1"/>
    </source>
</evidence>
<evidence type="ECO:0000256" key="1">
    <source>
        <dbReference type="SAM" id="MobiDB-lite"/>
    </source>
</evidence>
<dbReference type="Proteomes" id="UP000225706">
    <property type="component" value="Unassembled WGS sequence"/>
</dbReference>
<feature type="region of interest" description="Disordered" evidence="1">
    <location>
        <begin position="396"/>
        <end position="445"/>
    </location>
</feature>
<dbReference type="SMART" id="SM00457">
    <property type="entry name" value="MACPF"/>
    <property type="match status" value="1"/>
</dbReference>
<dbReference type="Pfam" id="PF01823">
    <property type="entry name" value="MACPF"/>
    <property type="match status" value="1"/>
</dbReference>
<dbReference type="InterPro" id="IPR020864">
    <property type="entry name" value="MACPF"/>
</dbReference>
<evidence type="ECO:0000259" key="2">
    <source>
        <dbReference type="PROSITE" id="PS51412"/>
    </source>
</evidence>
<reference evidence="4" key="1">
    <citation type="journal article" date="2017" name="bioRxiv">
        <title>Comparative analysis of the genomes of Stylophora pistillata and Acropora digitifera provides evidence for extensive differences between species of corals.</title>
        <authorList>
            <person name="Voolstra C.R."/>
            <person name="Li Y."/>
            <person name="Liew Y.J."/>
            <person name="Baumgarten S."/>
            <person name="Zoccola D."/>
            <person name="Flot J.-F."/>
            <person name="Tambutte S."/>
            <person name="Allemand D."/>
            <person name="Aranda M."/>
        </authorList>
    </citation>
    <scope>NUCLEOTIDE SEQUENCE [LARGE SCALE GENOMIC DNA]</scope>
</reference>
<gene>
    <name evidence="3" type="ORF">AWC38_SpisGene3670</name>
</gene>
<dbReference type="OrthoDB" id="9989813at2759"/>
<protein>
    <recommendedName>
        <fullName evidence="2">MACPF domain-containing protein</fullName>
    </recommendedName>
</protein>
<accession>A0A2B4ST29</accession>
<dbReference type="PROSITE" id="PS51412">
    <property type="entry name" value="MACPF_2"/>
    <property type="match status" value="1"/>
</dbReference>
<keyword evidence="4" id="KW-1185">Reference proteome</keyword>
<evidence type="ECO:0000313" key="4">
    <source>
        <dbReference type="Proteomes" id="UP000225706"/>
    </source>
</evidence>
<feature type="domain" description="MACPF" evidence="2">
    <location>
        <begin position="1"/>
        <end position="227"/>
    </location>
</feature>
<feature type="compositionally biased region" description="Polar residues" evidence="1">
    <location>
        <begin position="423"/>
        <end position="439"/>
    </location>
</feature>
<proteinExistence type="predicted"/>